<comment type="caution">
    <text evidence="1">The sequence shown here is derived from an EMBL/GenBank/DDBJ whole genome shotgun (WGS) entry which is preliminary data.</text>
</comment>
<evidence type="ECO:0000313" key="1">
    <source>
        <dbReference type="EMBL" id="KAI3700136.1"/>
    </source>
</evidence>
<sequence>MMMMKKKETKATGDEEKTIADTTPKETLKVLTPSPSPKSTPIKAPIYTKDENLMYSPIKDSGPTELKALKDEYFDARANMFAEEFEADTIAETATSTRASPSKPNFTALFRF</sequence>
<dbReference type="Proteomes" id="UP001055811">
    <property type="component" value="Linkage Group LG08"/>
</dbReference>
<name>A0ACB8ZS38_CICIN</name>
<proteinExistence type="predicted"/>
<evidence type="ECO:0000313" key="2">
    <source>
        <dbReference type="Proteomes" id="UP001055811"/>
    </source>
</evidence>
<dbReference type="EMBL" id="CM042016">
    <property type="protein sequence ID" value="KAI3700136.1"/>
    <property type="molecule type" value="Genomic_DNA"/>
</dbReference>
<keyword evidence="2" id="KW-1185">Reference proteome</keyword>
<accession>A0ACB8ZS38</accession>
<organism evidence="1 2">
    <name type="scientific">Cichorium intybus</name>
    <name type="common">Chicory</name>
    <dbReference type="NCBI Taxonomy" id="13427"/>
    <lineage>
        <taxon>Eukaryota</taxon>
        <taxon>Viridiplantae</taxon>
        <taxon>Streptophyta</taxon>
        <taxon>Embryophyta</taxon>
        <taxon>Tracheophyta</taxon>
        <taxon>Spermatophyta</taxon>
        <taxon>Magnoliopsida</taxon>
        <taxon>eudicotyledons</taxon>
        <taxon>Gunneridae</taxon>
        <taxon>Pentapetalae</taxon>
        <taxon>asterids</taxon>
        <taxon>campanulids</taxon>
        <taxon>Asterales</taxon>
        <taxon>Asteraceae</taxon>
        <taxon>Cichorioideae</taxon>
        <taxon>Cichorieae</taxon>
        <taxon>Cichoriinae</taxon>
        <taxon>Cichorium</taxon>
    </lineage>
</organism>
<gene>
    <name evidence="1" type="ORF">L2E82_44754</name>
</gene>
<protein>
    <submittedName>
        <fullName evidence="1">Uncharacterized protein</fullName>
    </submittedName>
</protein>
<reference evidence="1 2" key="2">
    <citation type="journal article" date="2022" name="Mol. Ecol. Resour.">
        <title>The genomes of chicory, endive, great burdock and yacon provide insights into Asteraceae paleo-polyploidization history and plant inulin production.</title>
        <authorList>
            <person name="Fan W."/>
            <person name="Wang S."/>
            <person name="Wang H."/>
            <person name="Wang A."/>
            <person name="Jiang F."/>
            <person name="Liu H."/>
            <person name="Zhao H."/>
            <person name="Xu D."/>
            <person name="Zhang Y."/>
        </authorList>
    </citation>
    <scope>NUCLEOTIDE SEQUENCE [LARGE SCALE GENOMIC DNA]</scope>
    <source>
        <strain evidence="2">cv. Punajuju</strain>
        <tissue evidence="1">Leaves</tissue>
    </source>
</reference>
<reference evidence="2" key="1">
    <citation type="journal article" date="2022" name="Mol. Ecol. Resour.">
        <title>The genomes of chicory, endive, great burdock and yacon provide insights into Asteraceae palaeo-polyploidization history and plant inulin production.</title>
        <authorList>
            <person name="Fan W."/>
            <person name="Wang S."/>
            <person name="Wang H."/>
            <person name="Wang A."/>
            <person name="Jiang F."/>
            <person name="Liu H."/>
            <person name="Zhao H."/>
            <person name="Xu D."/>
            <person name="Zhang Y."/>
        </authorList>
    </citation>
    <scope>NUCLEOTIDE SEQUENCE [LARGE SCALE GENOMIC DNA]</scope>
    <source>
        <strain evidence="2">cv. Punajuju</strain>
    </source>
</reference>